<keyword evidence="2" id="KW-1185">Reference proteome</keyword>
<dbReference type="Pfam" id="PF18937">
    <property type="entry name" value="DUF5685"/>
    <property type="match status" value="1"/>
</dbReference>
<evidence type="ECO:0000313" key="2">
    <source>
        <dbReference type="Proteomes" id="UP001299235"/>
    </source>
</evidence>
<organism evidence="1 2">
    <name type="scientific">Hominisplanchenecus faecis</name>
    <dbReference type="NCBI Taxonomy" id="2885351"/>
    <lineage>
        <taxon>Bacteria</taxon>
        <taxon>Bacillati</taxon>
        <taxon>Bacillota</taxon>
        <taxon>Clostridia</taxon>
        <taxon>Lachnospirales</taxon>
        <taxon>Lachnospiraceae</taxon>
        <taxon>Hominisplanchenecus</taxon>
    </lineage>
</organism>
<sequence>MFGYIIVNKPEMKFKEFDLYHAYYCGLCRSLKKCYGMAGQISLSYDMTFLAMLLCGLYEPEETCSRERCVAHPLSRHMAIENIFTEYAADMNVLLTMYKCEDDWQDEKKFGRHLYGSVLKVKSTKKNPYPEKAEKIKACLESLSQKEKENVQDIDTMSGLFGEIMAELFAYQKDAWEPLLRKMGFYMGKFIYLLDAYEDVEEDKKKQNYNPLAIYSKKADFEEFAGHLLTMMIAEASRAFEQLPILKNAEILRNILYSGVWCRYEMIKEKRRQKAGEKADE</sequence>
<protein>
    <submittedName>
        <fullName evidence="1">DUF5685 family protein</fullName>
    </submittedName>
</protein>
<dbReference type="Proteomes" id="UP001299235">
    <property type="component" value="Unassembled WGS sequence"/>
</dbReference>
<comment type="caution">
    <text evidence="1">The sequence shown here is derived from an EMBL/GenBank/DDBJ whole genome shotgun (WGS) entry which is preliminary data.</text>
</comment>
<reference evidence="1 2" key="1">
    <citation type="submission" date="2021-10" db="EMBL/GenBank/DDBJ databases">
        <title>Anaerobic single-cell dispensing facilitates the cultivation of human gut bacteria.</title>
        <authorList>
            <person name="Afrizal A."/>
        </authorList>
    </citation>
    <scope>NUCLEOTIDE SEQUENCE [LARGE SCALE GENOMIC DNA]</scope>
    <source>
        <strain evidence="1 2">CLA-AA-H246</strain>
    </source>
</reference>
<evidence type="ECO:0000313" key="1">
    <source>
        <dbReference type="EMBL" id="MCC2147776.1"/>
    </source>
</evidence>
<dbReference type="EMBL" id="JAJEQE010000001">
    <property type="protein sequence ID" value="MCC2147776.1"/>
    <property type="molecule type" value="Genomic_DNA"/>
</dbReference>
<proteinExistence type="predicted"/>
<gene>
    <name evidence="1" type="ORF">LKD42_00685</name>
</gene>
<accession>A0ABS8ERH4</accession>
<name>A0ABS8ERH4_9FIRM</name>
<dbReference type="InterPro" id="IPR043740">
    <property type="entry name" value="DUF5685"/>
</dbReference>